<gene>
    <name evidence="1" type="ORF">ACFFIA_34155</name>
</gene>
<sequence>MSIDDGCLHADLADRVGRIVRTERDRLARRRPDLDDADLAAVEDTLWRIADHLVLRRARQVAVDPVAAARLWDAPGRAGAAP</sequence>
<keyword evidence="2" id="KW-1185">Reference proteome</keyword>
<name>A0ABV6MD61_9ACTN</name>
<accession>A0ABV6MD61</accession>
<protein>
    <recommendedName>
        <fullName evidence="3">Tetrapyrrole biosynthesis glutamyl-tRNA reductase dimerisation domain-containing protein</fullName>
    </recommendedName>
</protein>
<comment type="caution">
    <text evidence="1">The sequence shown here is derived from an EMBL/GenBank/DDBJ whole genome shotgun (WGS) entry which is preliminary data.</text>
</comment>
<dbReference type="EMBL" id="JBHLUH010000074">
    <property type="protein sequence ID" value="MFC0532676.1"/>
    <property type="molecule type" value="Genomic_DNA"/>
</dbReference>
<dbReference type="Proteomes" id="UP001589867">
    <property type="component" value="Unassembled WGS sequence"/>
</dbReference>
<proteinExistence type="predicted"/>
<dbReference type="RefSeq" id="WP_377259189.1">
    <property type="nucleotide sequence ID" value="NZ_JBHLUH010000074.1"/>
</dbReference>
<reference evidence="1 2" key="1">
    <citation type="submission" date="2024-09" db="EMBL/GenBank/DDBJ databases">
        <authorList>
            <person name="Sun Q."/>
            <person name="Mori K."/>
        </authorList>
    </citation>
    <scope>NUCLEOTIDE SEQUENCE [LARGE SCALE GENOMIC DNA]</scope>
    <source>
        <strain evidence="1 2">TBRC 3947</strain>
    </source>
</reference>
<evidence type="ECO:0008006" key="3">
    <source>
        <dbReference type="Google" id="ProtNLM"/>
    </source>
</evidence>
<evidence type="ECO:0000313" key="2">
    <source>
        <dbReference type="Proteomes" id="UP001589867"/>
    </source>
</evidence>
<evidence type="ECO:0000313" key="1">
    <source>
        <dbReference type="EMBL" id="MFC0532676.1"/>
    </source>
</evidence>
<organism evidence="1 2">
    <name type="scientific">Phytohabitans kaempferiae</name>
    <dbReference type="NCBI Taxonomy" id="1620943"/>
    <lineage>
        <taxon>Bacteria</taxon>
        <taxon>Bacillati</taxon>
        <taxon>Actinomycetota</taxon>
        <taxon>Actinomycetes</taxon>
        <taxon>Micromonosporales</taxon>
        <taxon>Micromonosporaceae</taxon>
    </lineage>
</organism>